<keyword evidence="4" id="KW-0808">Transferase</keyword>
<dbReference type="Gene3D" id="1.20.5.1930">
    <property type="match status" value="1"/>
</dbReference>
<gene>
    <name evidence="12" type="ORF">CFK41_04170</name>
</gene>
<name>A0A291GVA5_9MICO</name>
<dbReference type="Proteomes" id="UP000217889">
    <property type="component" value="Chromosome"/>
</dbReference>
<feature type="transmembrane region" description="Helical" evidence="9">
    <location>
        <begin position="42"/>
        <end position="60"/>
    </location>
</feature>
<dbReference type="InterPro" id="IPR050482">
    <property type="entry name" value="Sensor_HK_TwoCompSys"/>
</dbReference>
<dbReference type="OrthoDB" id="227596at2"/>
<dbReference type="RefSeq" id="WP_096798535.1">
    <property type="nucleotide sequence ID" value="NZ_CP023564.1"/>
</dbReference>
<accession>A0A291GVA5</accession>
<dbReference type="EMBL" id="CP023564">
    <property type="protein sequence ID" value="ATG54056.1"/>
    <property type="molecule type" value="Genomic_DNA"/>
</dbReference>
<protein>
    <recommendedName>
        <fullName evidence="2">histidine kinase</fullName>
        <ecNumber evidence="2">2.7.13.3</ecNumber>
    </recommendedName>
</protein>
<feature type="domain" description="Signal transduction histidine kinase subgroup 3 dimerisation and phosphoacceptor" evidence="11">
    <location>
        <begin position="194"/>
        <end position="260"/>
    </location>
</feature>
<evidence type="ECO:0000259" key="10">
    <source>
        <dbReference type="Pfam" id="PF02518"/>
    </source>
</evidence>
<dbReference type="GO" id="GO:0005524">
    <property type="term" value="F:ATP binding"/>
    <property type="evidence" value="ECO:0007669"/>
    <property type="project" value="UniProtKB-KW"/>
</dbReference>
<proteinExistence type="predicted"/>
<evidence type="ECO:0000313" key="12">
    <source>
        <dbReference type="EMBL" id="ATG54056.1"/>
    </source>
</evidence>
<evidence type="ECO:0000256" key="6">
    <source>
        <dbReference type="ARBA" id="ARBA00022777"/>
    </source>
</evidence>
<dbReference type="Pfam" id="PF07730">
    <property type="entry name" value="HisKA_3"/>
    <property type="match status" value="1"/>
</dbReference>
<dbReference type="InterPro" id="IPR003594">
    <property type="entry name" value="HATPase_dom"/>
</dbReference>
<dbReference type="GO" id="GO:0046983">
    <property type="term" value="F:protein dimerization activity"/>
    <property type="evidence" value="ECO:0007669"/>
    <property type="project" value="InterPro"/>
</dbReference>
<reference evidence="12 13" key="1">
    <citation type="journal article" date="2014" name="Int. J. Syst. Evol. Microbiol.">
        <title>Brachybacterium ginsengisoli sp. nov., isolated from soil of a ginseng field.</title>
        <authorList>
            <person name="Hoang V.A."/>
            <person name="Kim Y.J."/>
            <person name="Nguyen N.L."/>
            <person name="Yang D.C."/>
        </authorList>
    </citation>
    <scope>NUCLEOTIDE SEQUENCE [LARGE SCALE GENOMIC DNA]</scope>
    <source>
        <strain evidence="12 13">DCY80</strain>
    </source>
</reference>
<evidence type="ECO:0000256" key="4">
    <source>
        <dbReference type="ARBA" id="ARBA00022679"/>
    </source>
</evidence>
<comment type="catalytic activity">
    <reaction evidence="1">
        <text>ATP + protein L-histidine = ADP + protein N-phospho-L-histidine.</text>
        <dbReference type="EC" id="2.7.13.3"/>
    </reaction>
</comment>
<evidence type="ECO:0000256" key="1">
    <source>
        <dbReference type="ARBA" id="ARBA00000085"/>
    </source>
</evidence>
<keyword evidence="9" id="KW-1133">Transmembrane helix</keyword>
<evidence type="ECO:0000256" key="7">
    <source>
        <dbReference type="ARBA" id="ARBA00022840"/>
    </source>
</evidence>
<dbReference type="GO" id="GO:0000155">
    <property type="term" value="F:phosphorelay sensor kinase activity"/>
    <property type="evidence" value="ECO:0007669"/>
    <property type="project" value="InterPro"/>
</dbReference>
<dbReference type="EC" id="2.7.13.3" evidence="2"/>
<keyword evidence="5" id="KW-0547">Nucleotide-binding</keyword>
<keyword evidence="7" id="KW-0067">ATP-binding</keyword>
<keyword evidence="9" id="KW-0812">Transmembrane</keyword>
<organism evidence="12 13">
    <name type="scientific">Brachybacterium ginsengisoli</name>
    <dbReference type="NCBI Taxonomy" id="1331682"/>
    <lineage>
        <taxon>Bacteria</taxon>
        <taxon>Bacillati</taxon>
        <taxon>Actinomycetota</taxon>
        <taxon>Actinomycetes</taxon>
        <taxon>Micrococcales</taxon>
        <taxon>Dermabacteraceae</taxon>
        <taxon>Brachybacterium</taxon>
    </lineage>
</organism>
<feature type="transmembrane region" description="Helical" evidence="9">
    <location>
        <begin position="89"/>
        <end position="109"/>
    </location>
</feature>
<dbReference type="KEGG" id="bgg:CFK41_04170"/>
<evidence type="ECO:0000259" key="11">
    <source>
        <dbReference type="Pfam" id="PF07730"/>
    </source>
</evidence>
<dbReference type="InterPro" id="IPR036890">
    <property type="entry name" value="HATPase_C_sf"/>
</dbReference>
<keyword evidence="9" id="KW-0472">Membrane</keyword>
<evidence type="ECO:0000256" key="5">
    <source>
        <dbReference type="ARBA" id="ARBA00022741"/>
    </source>
</evidence>
<keyword evidence="6" id="KW-0418">Kinase</keyword>
<dbReference type="PANTHER" id="PTHR24421">
    <property type="entry name" value="NITRATE/NITRITE SENSOR PROTEIN NARX-RELATED"/>
    <property type="match status" value="1"/>
</dbReference>
<keyword evidence="8" id="KW-0902">Two-component regulatory system</keyword>
<evidence type="ECO:0000256" key="9">
    <source>
        <dbReference type="SAM" id="Phobius"/>
    </source>
</evidence>
<dbReference type="CDD" id="cd16917">
    <property type="entry name" value="HATPase_UhpB-NarQ-NarX-like"/>
    <property type="match status" value="1"/>
</dbReference>
<feature type="transmembrane region" description="Helical" evidence="9">
    <location>
        <begin position="148"/>
        <end position="167"/>
    </location>
</feature>
<feature type="transmembrane region" description="Helical" evidence="9">
    <location>
        <begin position="116"/>
        <end position="136"/>
    </location>
</feature>
<keyword evidence="13" id="KW-1185">Reference proteome</keyword>
<evidence type="ECO:0000313" key="13">
    <source>
        <dbReference type="Proteomes" id="UP000217889"/>
    </source>
</evidence>
<feature type="domain" description="Histidine kinase/HSP90-like ATPase" evidence="10">
    <location>
        <begin position="306"/>
        <end position="400"/>
    </location>
</feature>
<dbReference type="AlphaFoldDB" id="A0A291GVA5"/>
<keyword evidence="3" id="KW-0597">Phosphoprotein</keyword>
<feature type="transmembrane region" description="Helical" evidence="9">
    <location>
        <begin position="65"/>
        <end position="83"/>
    </location>
</feature>
<sequence>MTTDSAPHRALRPWMLIALLVATIALFTVLVAIHSAGYRTPVTIALPLGALLCGAPLLAIDRPRAALVVFGLAAIALPLFAGAEREPSWPWPWSVPAMIAFVLFLLVTTTRHGWRLGLASWAVGTAGPLVLSAVLPTTAVTGTAGVDLLVTTSLTGSALIVGSLLAGRIRVGEELTRERAHSAAEQERRLLVEERTRIARELHDVIAHTTSLIQVQASTARYRIPELPEAATSEFEEIAETARGSLLEMRRLLGVLRTEDHVPELTPQQGIADIPELVEGARRAGAEVSLHFDAPSPEPSPSLQVAAFRITQEALSNAVRHAPGAALEVEIAPTEDVLVLRVHNGSATRDATAGGAAAAITGSGHGLRGMQERVTLLGGSLLAGPEADGGWTVTAMLPLTAQEGSS</sequence>
<evidence type="ECO:0000256" key="8">
    <source>
        <dbReference type="ARBA" id="ARBA00023012"/>
    </source>
</evidence>
<dbReference type="Gene3D" id="3.30.565.10">
    <property type="entry name" value="Histidine kinase-like ATPase, C-terminal domain"/>
    <property type="match status" value="1"/>
</dbReference>
<dbReference type="InterPro" id="IPR011712">
    <property type="entry name" value="Sig_transdc_His_kin_sub3_dim/P"/>
</dbReference>
<dbReference type="SUPFAM" id="SSF55874">
    <property type="entry name" value="ATPase domain of HSP90 chaperone/DNA topoisomerase II/histidine kinase"/>
    <property type="match status" value="1"/>
</dbReference>
<dbReference type="Pfam" id="PF02518">
    <property type="entry name" value="HATPase_c"/>
    <property type="match status" value="1"/>
</dbReference>
<dbReference type="PANTHER" id="PTHR24421:SF10">
    <property type="entry name" value="NITRATE_NITRITE SENSOR PROTEIN NARQ"/>
    <property type="match status" value="1"/>
</dbReference>
<dbReference type="GO" id="GO:0016020">
    <property type="term" value="C:membrane"/>
    <property type="evidence" value="ECO:0007669"/>
    <property type="project" value="InterPro"/>
</dbReference>
<evidence type="ECO:0000256" key="2">
    <source>
        <dbReference type="ARBA" id="ARBA00012438"/>
    </source>
</evidence>
<evidence type="ECO:0000256" key="3">
    <source>
        <dbReference type="ARBA" id="ARBA00022553"/>
    </source>
</evidence>